<protein>
    <recommendedName>
        <fullName evidence="3">Zygote-specific protein</fullName>
    </recommendedName>
</protein>
<dbReference type="PANTHER" id="PTHR37475">
    <property type="entry name" value="ZYGOTE-SPECIFIC CLASS V COPY B GENE PROTEIN"/>
    <property type="match status" value="1"/>
</dbReference>
<dbReference type="EMBL" id="KV907494">
    <property type="protein sequence ID" value="OOF99516.1"/>
    <property type="molecule type" value="Genomic_DNA"/>
</dbReference>
<dbReference type="Proteomes" id="UP000188318">
    <property type="component" value="Unassembled WGS sequence"/>
</dbReference>
<organism evidence="1 2">
    <name type="scientific">Aspergillus carbonarius (strain ITEM 5010)</name>
    <dbReference type="NCBI Taxonomy" id="602072"/>
    <lineage>
        <taxon>Eukaryota</taxon>
        <taxon>Fungi</taxon>
        <taxon>Dikarya</taxon>
        <taxon>Ascomycota</taxon>
        <taxon>Pezizomycotina</taxon>
        <taxon>Eurotiomycetes</taxon>
        <taxon>Eurotiomycetidae</taxon>
        <taxon>Eurotiales</taxon>
        <taxon>Aspergillaceae</taxon>
        <taxon>Aspergillus</taxon>
        <taxon>Aspergillus subgen. Circumdati</taxon>
    </lineage>
</organism>
<keyword evidence="2" id="KW-1185">Reference proteome</keyword>
<sequence length="81" mass="7972">MRILQAGVSLLIAANGEFRSPAAYGTCQAGCSSVVVSCYAAAGFVFGMVPAVSAPSAIVGCNSAYGNCQAACALVLLAPVL</sequence>
<evidence type="ECO:0000313" key="1">
    <source>
        <dbReference type="EMBL" id="OOF99516.1"/>
    </source>
</evidence>
<accession>A0A1R3RYD9</accession>
<dbReference type="AlphaFoldDB" id="A0A1R3RYD9"/>
<evidence type="ECO:0008006" key="3">
    <source>
        <dbReference type="Google" id="ProtNLM"/>
    </source>
</evidence>
<dbReference type="OrthoDB" id="10063670at2759"/>
<proteinExistence type="predicted"/>
<evidence type="ECO:0000313" key="2">
    <source>
        <dbReference type="Proteomes" id="UP000188318"/>
    </source>
</evidence>
<dbReference type="STRING" id="602072.A0A1R3RYD9"/>
<gene>
    <name evidence="1" type="ORF">ASPCADRAFT_203296</name>
</gene>
<dbReference type="PANTHER" id="PTHR37475:SF1">
    <property type="entry name" value="ZYGOTE-SPECIFIC PROTEIN"/>
    <property type="match status" value="1"/>
</dbReference>
<dbReference type="OMA" id="CAAVIMA"/>
<dbReference type="VEuPathDB" id="FungiDB:ASPCADRAFT_203296"/>
<reference evidence="2" key="1">
    <citation type="journal article" date="2017" name="Genome Biol.">
        <title>Comparative genomics reveals high biological diversity and specific adaptations in the industrially and medically important fungal genus Aspergillus.</title>
        <authorList>
            <person name="de Vries R.P."/>
            <person name="Riley R."/>
            <person name="Wiebenga A."/>
            <person name="Aguilar-Osorio G."/>
            <person name="Amillis S."/>
            <person name="Uchima C.A."/>
            <person name="Anderluh G."/>
            <person name="Asadollahi M."/>
            <person name="Askin M."/>
            <person name="Barry K."/>
            <person name="Battaglia E."/>
            <person name="Bayram O."/>
            <person name="Benocci T."/>
            <person name="Braus-Stromeyer S.A."/>
            <person name="Caldana C."/>
            <person name="Canovas D."/>
            <person name="Cerqueira G.C."/>
            <person name="Chen F."/>
            <person name="Chen W."/>
            <person name="Choi C."/>
            <person name="Clum A."/>
            <person name="Dos Santos R.A."/>
            <person name="Damasio A.R."/>
            <person name="Diallinas G."/>
            <person name="Emri T."/>
            <person name="Fekete E."/>
            <person name="Flipphi M."/>
            <person name="Freyberg S."/>
            <person name="Gallo A."/>
            <person name="Gournas C."/>
            <person name="Habgood R."/>
            <person name="Hainaut M."/>
            <person name="Harispe M.L."/>
            <person name="Henrissat B."/>
            <person name="Hilden K.S."/>
            <person name="Hope R."/>
            <person name="Hossain A."/>
            <person name="Karabika E."/>
            <person name="Karaffa L."/>
            <person name="Karanyi Z."/>
            <person name="Krasevec N."/>
            <person name="Kuo A."/>
            <person name="Kusch H."/>
            <person name="LaButti K."/>
            <person name="Lagendijk E.L."/>
            <person name="Lapidus A."/>
            <person name="Levasseur A."/>
            <person name="Lindquist E."/>
            <person name="Lipzen A."/>
            <person name="Logrieco A.F."/>
            <person name="MacCabe A."/>
            <person name="Maekelae M.R."/>
            <person name="Malavazi I."/>
            <person name="Melin P."/>
            <person name="Meyer V."/>
            <person name="Mielnichuk N."/>
            <person name="Miskei M."/>
            <person name="Molnar A.P."/>
            <person name="Mule G."/>
            <person name="Ngan C.Y."/>
            <person name="Orejas M."/>
            <person name="Orosz E."/>
            <person name="Ouedraogo J.P."/>
            <person name="Overkamp K.M."/>
            <person name="Park H.-S."/>
            <person name="Perrone G."/>
            <person name="Piumi F."/>
            <person name="Punt P.J."/>
            <person name="Ram A.F."/>
            <person name="Ramon A."/>
            <person name="Rauscher S."/>
            <person name="Record E."/>
            <person name="Riano-Pachon D.M."/>
            <person name="Robert V."/>
            <person name="Roehrig J."/>
            <person name="Ruller R."/>
            <person name="Salamov A."/>
            <person name="Salih N.S."/>
            <person name="Samson R.A."/>
            <person name="Sandor E."/>
            <person name="Sanguinetti M."/>
            <person name="Schuetze T."/>
            <person name="Sepcic K."/>
            <person name="Shelest E."/>
            <person name="Sherlock G."/>
            <person name="Sophianopoulou V."/>
            <person name="Squina F.M."/>
            <person name="Sun H."/>
            <person name="Susca A."/>
            <person name="Todd R.B."/>
            <person name="Tsang A."/>
            <person name="Unkles S.E."/>
            <person name="van de Wiele N."/>
            <person name="van Rossen-Uffink D."/>
            <person name="Oliveira J.V."/>
            <person name="Vesth T.C."/>
            <person name="Visser J."/>
            <person name="Yu J.-H."/>
            <person name="Zhou M."/>
            <person name="Andersen M.R."/>
            <person name="Archer D.B."/>
            <person name="Baker S.E."/>
            <person name="Benoit I."/>
            <person name="Brakhage A.A."/>
            <person name="Braus G.H."/>
            <person name="Fischer R."/>
            <person name="Frisvad J.C."/>
            <person name="Goldman G.H."/>
            <person name="Houbraken J."/>
            <person name="Oakley B."/>
            <person name="Pocsi I."/>
            <person name="Scazzocchio C."/>
            <person name="Seiboth B."/>
            <person name="vanKuyk P.A."/>
            <person name="Wortman J."/>
            <person name="Dyer P.S."/>
            <person name="Grigoriev I.V."/>
        </authorList>
    </citation>
    <scope>NUCLEOTIDE SEQUENCE [LARGE SCALE GENOMIC DNA]</scope>
    <source>
        <strain evidence="2">ITEM 5010</strain>
    </source>
</reference>
<name>A0A1R3RYD9_ASPC5</name>